<dbReference type="Gene3D" id="3.60.21.10">
    <property type="match status" value="1"/>
</dbReference>
<dbReference type="HOGENOM" id="CLU_023125_4_1_5"/>
<dbReference type="Pfam" id="PF00149">
    <property type="entry name" value="Metallophos"/>
    <property type="match status" value="1"/>
</dbReference>
<proteinExistence type="predicted"/>
<dbReference type="KEGG" id="bid:Bind_1134"/>
<dbReference type="Proteomes" id="UP000001695">
    <property type="component" value="Chromosome"/>
</dbReference>
<accession>B2IJ13</accession>
<dbReference type="STRING" id="395963.Bind_1134"/>
<dbReference type="RefSeq" id="WP_012384133.1">
    <property type="nucleotide sequence ID" value="NC_010581.1"/>
</dbReference>
<dbReference type="PANTHER" id="PTHR42850">
    <property type="entry name" value="METALLOPHOSPHOESTERASE"/>
    <property type="match status" value="1"/>
</dbReference>
<gene>
    <name evidence="2" type="ordered locus">Bind_1134</name>
</gene>
<dbReference type="InterPro" id="IPR029052">
    <property type="entry name" value="Metallo-depent_PP-like"/>
</dbReference>
<organism evidence="2 3">
    <name type="scientific">Beijerinckia indica subsp. indica (strain ATCC 9039 / DSM 1715 / NCIMB 8712)</name>
    <dbReference type="NCBI Taxonomy" id="395963"/>
    <lineage>
        <taxon>Bacteria</taxon>
        <taxon>Pseudomonadati</taxon>
        <taxon>Pseudomonadota</taxon>
        <taxon>Alphaproteobacteria</taxon>
        <taxon>Hyphomicrobiales</taxon>
        <taxon>Beijerinckiaceae</taxon>
        <taxon>Beijerinckia</taxon>
    </lineage>
</organism>
<keyword evidence="3" id="KW-1185">Reference proteome</keyword>
<dbReference type="PANTHER" id="PTHR42850:SF4">
    <property type="entry name" value="ZINC-DEPENDENT ENDOPOLYPHOSPHATASE"/>
    <property type="match status" value="1"/>
</dbReference>
<protein>
    <submittedName>
        <fullName evidence="2">Metallophosphoesterase</fullName>
    </submittedName>
</protein>
<sequence length="253" mass="28474">MYKMRLFRSPPPPPPKACVPNGTRIYAVGDIHGRSDLLDALFAWIDADLARHPIEQAQHVFLGDYIDRGPNSAGVIDRLIARSQTHSVVCLKGNHETCLVDFIEEPEILHHWAQYGALPTLLSYGLHPSLNPKPEEQARLSQELREKLPDSHKHFFANLPLSFTCGDYFFVHAGVRPGVPLDKQSPDDLLWIRGDFLHHEGSFGKMIVHGHTPVLETTIHPNRINIDTGAYATGKLTCLVLEKDQQTFIQQSR</sequence>
<evidence type="ECO:0000259" key="1">
    <source>
        <dbReference type="Pfam" id="PF00149"/>
    </source>
</evidence>
<feature type="domain" description="Calcineurin-like phosphoesterase" evidence="1">
    <location>
        <begin position="24"/>
        <end position="215"/>
    </location>
</feature>
<dbReference type="GO" id="GO:0016791">
    <property type="term" value="F:phosphatase activity"/>
    <property type="evidence" value="ECO:0007669"/>
    <property type="project" value="TreeGrafter"/>
</dbReference>
<dbReference type="CDD" id="cd00144">
    <property type="entry name" value="MPP_PPP_family"/>
    <property type="match status" value="1"/>
</dbReference>
<reference evidence="3" key="1">
    <citation type="submission" date="2008-03" db="EMBL/GenBank/DDBJ databases">
        <title>Complete sequence of chromosome of Beijerinckia indica subsp. indica ATCC 9039.</title>
        <authorList>
            <consortium name="US DOE Joint Genome Institute"/>
            <person name="Copeland A."/>
            <person name="Lucas S."/>
            <person name="Lapidus A."/>
            <person name="Glavina del Rio T."/>
            <person name="Dalin E."/>
            <person name="Tice H."/>
            <person name="Bruce D."/>
            <person name="Goodwin L."/>
            <person name="Pitluck S."/>
            <person name="LaButti K."/>
            <person name="Schmutz J."/>
            <person name="Larimer F."/>
            <person name="Land M."/>
            <person name="Hauser L."/>
            <person name="Kyrpides N."/>
            <person name="Mikhailova N."/>
            <person name="Dunfield P.F."/>
            <person name="Dedysh S.N."/>
            <person name="Liesack W."/>
            <person name="Saw J.H."/>
            <person name="Alam M."/>
            <person name="Chen Y."/>
            <person name="Murrell J.C."/>
            <person name="Richardson P."/>
        </authorList>
    </citation>
    <scope>NUCLEOTIDE SEQUENCE [LARGE SCALE GENOMIC DNA]</scope>
    <source>
        <strain evidence="3">ATCC 9039 / DSM 1715 / NCIMB 8712</strain>
    </source>
</reference>
<dbReference type="InterPro" id="IPR050126">
    <property type="entry name" value="Ap4A_hydrolase"/>
</dbReference>
<evidence type="ECO:0000313" key="2">
    <source>
        <dbReference type="EMBL" id="ACB94776.1"/>
    </source>
</evidence>
<dbReference type="GO" id="GO:0110154">
    <property type="term" value="P:RNA decapping"/>
    <property type="evidence" value="ECO:0007669"/>
    <property type="project" value="TreeGrafter"/>
</dbReference>
<dbReference type="SUPFAM" id="SSF56300">
    <property type="entry name" value="Metallo-dependent phosphatases"/>
    <property type="match status" value="1"/>
</dbReference>
<dbReference type="GO" id="GO:0005737">
    <property type="term" value="C:cytoplasm"/>
    <property type="evidence" value="ECO:0007669"/>
    <property type="project" value="TreeGrafter"/>
</dbReference>
<dbReference type="eggNOG" id="COG0639">
    <property type="taxonomic scope" value="Bacteria"/>
</dbReference>
<reference evidence="2 3" key="2">
    <citation type="journal article" date="2010" name="J. Bacteriol.">
        <title>Complete genome sequence of Beijerinckia indica subsp. indica.</title>
        <authorList>
            <person name="Tamas I."/>
            <person name="Dedysh S.N."/>
            <person name="Liesack W."/>
            <person name="Stott M.B."/>
            <person name="Alam M."/>
            <person name="Murrell J.C."/>
            <person name="Dunfield P.F."/>
        </authorList>
    </citation>
    <scope>NUCLEOTIDE SEQUENCE [LARGE SCALE GENOMIC DNA]</scope>
    <source>
        <strain evidence="3">ATCC 9039 / DSM 1715 / NCIMB 8712</strain>
    </source>
</reference>
<dbReference type="InterPro" id="IPR004843">
    <property type="entry name" value="Calcineurin-like_PHP"/>
</dbReference>
<evidence type="ECO:0000313" key="3">
    <source>
        <dbReference type="Proteomes" id="UP000001695"/>
    </source>
</evidence>
<dbReference type="AlphaFoldDB" id="B2IJ13"/>
<name>B2IJ13_BEII9</name>
<dbReference type="GO" id="GO:0008803">
    <property type="term" value="F:bis(5'-nucleosyl)-tetraphosphatase (symmetrical) activity"/>
    <property type="evidence" value="ECO:0007669"/>
    <property type="project" value="TreeGrafter"/>
</dbReference>
<dbReference type="EMBL" id="CP001016">
    <property type="protein sequence ID" value="ACB94776.1"/>
    <property type="molecule type" value="Genomic_DNA"/>
</dbReference>